<evidence type="ECO:0000256" key="1">
    <source>
        <dbReference type="ARBA" id="ARBA00001936"/>
    </source>
</evidence>
<dbReference type="NCBIfam" id="TIGR02776">
    <property type="entry name" value="NHEJ_ligase_prk"/>
    <property type="match status" value="1"/>
</dbReference>
<dbReference type="Gene3D" id="3.90.920.10">
    <property type="entry name" value="DNA primase, PRIM domain"/>
    <property type="match status" value="1"/>
</dbReference>
<evidence type="ECO:0000313" key="22">
    <source>
        <dbReference type="EMBL" id="MZQ90811.1"/>
    </source>
</evidence>
<dbReference type="PROSITE" id="PS50160">
    <property type="entry name" value="DNA_LIGASE_A3"/>
    <property type="match status" value="1"/>
</dbReference>
<dbReference type="Gene3D" id="2.40.50.140">
    <property type="entry name" value="Nucleic acid-binding proteins"/>
    <property type="match status" value="1"/>
</dbReference>
<dbReference type="Proteomes" id="UP000477083">
    <property type="component" value="Unassembled WGS sequence"/>
</dbReference>
<dbReference type="InterPro" id="IPR033651">
    <property type="entry name" value="PaeLigD_Pol-like"/>
</dbReference>
<dbReference type="NCBIfam" id="TIGR02779">
    <property type="entry name" value="NHEJ_ligase_lig"/>
    <property type="match status" value="1"/>
</dbReference>
<evidence type="ECO:0000256" key="20">
    <source>
        <dbReference type="ARBA" id="ARBA00034003"/>
    </source>
</evidence>
<dbReference type="InterPro" id="IPR014145">
    <property type="entry name" value="LigD_pol_dom"/>
</dbReference>
<keyword evidence="7" id="KW-0479">Metal-binding</keyword>
<evidence type="ECO:0000256" key="11">
    <source>
        <dbReference type="ARBA" id="ARBA00022839"/>
    </source>
</evidence>
<comment type="cofactor">
    <cofactor evidence="1">
        <name>Mn(2+)</name>
        <dbReference type="ChEBI" id="CHEBI:29035"/>
    </cofactor>
</comment>
<keyword evidence="11" id="KW-0269">Exonuclease</keyword>
<dbReference type="EMBL" id="WWNR01000012">
    <property type="protein sequence ID" value="MZQ90811.1"/>
    <property type="molecule type" value="Genomic_DNA"/>
</dbReference>
<keyword evidence="23" id="KW-1185">Reference proteome</keyword>
<organism evidence="22 23">
    <name type="scientific">Frigidibacter albus</name>
    <dbReference type="NCBI Taxonomy" id="1465486"/>
    <lineage>
        <taxon>Bacteria</taxon>
        <taxon>Pseudomonadati</taxon>
        <taxon>Pseudomonadota</taxon>
        <taxon>Alphaproteobacteria</taxon>
        <taxon>Rhodobacterales</taxon>
        <taxon>Paracoccaceae</taxon>
        <taxon>Frigidibacter</taxon>
    </lineage>
</organism>
<proteinExistence type="predicted"/>
<dbReference type="EC" id="6.5.1.1" evidence="2"/>
<evidence type="ECO:0000256" key="15">
    <source>
        <dbReference type="ARBA" id="ARBA00023172"/>
    </source>
</evidence>
<dbReference type="CDD" id="cd07971">
    <property type="entry name" value="OBF_DNA_ligase_LigD"/>
    <property type="match status" value="1"/>
</dbReference>
<dbReference type="RefSeq" id="WP_161348193.1">
    <property type="nucleotide sequence ID" value="NZ_BMGW01000012.1"/>
</dbReference>
<evidence type="ECO:0000256" key="8">
    <source>
        <dbReference type="ARBA" id="ARBA00022741"/>
    </source>
</evidence>
<dbReference type="Pfam" id="PF01068">
    <property type="entry name" value="DNA_ligase_A_M"/>
    <property type="match status" value="1"/>
</dbReference>
<keyword evidence="9" id="KW-0227">DNA damage</keyword>
<evidence type="ECO:0000256" key="9">
    <source>
        <dbReference type="ARBA" id="ARBA00022763"/>
    </source>
</evidence>
<evidence type="ECO:0000256" key="13">
    <source>
        <dbReference type="ARBA" id="ARBA00022932"/>
    </source>
</evidence>
<keyword evidence="17" id="KW-0464">Manganese</keyword>
<evidence type="ECO:0000313" key="23">
    <source>
        <dbReference type="Proteomes" id="UP000477083"/>
    </source>
</evidence>
<dbReference type="InterPro" id="IPR014144">
    <property type="entry name" value="LigD_PE_domain"/>
</dbReference>
<evidence type="ECO:0000256" key="4">
    <source>
        <dbReference type="ARBA" id="ARBA00022679"/>
    </source>
</evidence>
<name>A0A6L8VM03_9RHOB</name>
<dbReference type="Gene3D" id="3.30.1490.70">
    <property type="match status" value="1"/>
</dbReference>
<reference evidence="22 23" key="1">
    <citation type="submission" date="2020-01" db="EMBL/GenBank/DDBJ databases">
        <title>Frigidibacter albus SP32T (=CGMCC 1.13995T).</title>
        <authorList>
            <person name="Liao X."/>
        </authorList>
    </citation>
    <scope>NUCLEOTIDE SEQUENCE [LARGE SCALE GENOMIC DNA]</scope>
    <source>
        <strain evidence="22 23">SP32</strain>
    </source>
</reference>
<accession>A0A6L8VM03</accession>
<keyword evidence="8" id="KW-0547">Nucleotide-binding</keyword>
<keyword evidence="10" id="KW-0378">Hydrolase</keyword>
<evidence type="ECO:0000256" key="10">
    <source>
        <dbReference type="ARBA" id="ARBA00022801"/>
    </source>
</evidence>
<dbReference type="CDD" id="cd04862">
    <property type="entry name" value="PaeLigD_Pol_like"/>
    <property type="match status" value="1"/>
</dbReference>
<dbReference type="PANTHER" id="PTHR42705">
    <property type="entry name" value="BIFUNCTIONAL NON-HOMOLOGOUS END JOINING PROTEIN LIGD"/>
    <property type="match status" value="1"/>
</dbReference>
<comment type="caution">
    <text evidence="22">The sequence shown here is derived from an EMBL/GenBank/DDBJ whole genome shotgun (WGS) entry which is preliminary data.</text>
</comment>
<dbReference type="PANTHER" id="PTHR42705:SF2">
    <property type="entry name" value="BIFUNCTIONAL NON-HOMOLOGOUS END JOINING PROTEIN LIGD"/>
    <property type="match status" value="1"/>
</dbReference>
<dbReference type="InterPro" id="IPR052171">
    <property type="entry name" value="NHEJ_LigD"/>
</dbReference>
<keyword evidence="3 22" id="KW-0436">Ligase</keyword>
<keyword evidence="6" id="KW-0540">Nuclease</keyword>
<evidence type="ECO:0000256" key="7">
    <source>
        <dbReference type="ARBA" id="ARBA00022723"/>
    </source>
</evidence>
<dbReference type="GO" id="GO:0003677">
    <property type="term" value="F:DNA binding"/>
    <property type="evidence" value="ECO:0007669"/>
    <property type="project" value="UniProtKB-KW"/>
</dbReference>
<keyword evidence="18" id="KW-0511">Multifunctional enzyme</keyword>
<evidence type="ECO:0000256" key="6">
    <source>
        <dbReference type="ARBA" id="ARBA00022722"/>
    </source>
</evidence>
<keyword evidence="4" id="KW-0808">Transferase</keyword>
<dbReference type="GO" id="GO:0005524">
    <property type="term" value="F:ATP binding"/>
    <property type="evidence" value="ECO:0007669"/>
    <property type="project" value="UniProtKB-KW"/>
</dbReference>
<keyword evidence="15" id="KW-0233">DNA recombination</keyword>
<dbReference type="SUPFAM" id="SSF50249">
    <property type="entry name" value="Nucleic acid-binding proteins"/>
    <property type="match status" value="1"/>
</dbReference>
<dbReference type="InterPro" id="IPR012340">
    <property type="entry name" value="NA-bd_OB-fold"/>
</dbReference>
<dbReference type="Pfam" id="PF21686">
    <property type="entry name" value="LigD_Prim-Pol"/>
    <property type="match status" value="1"/>
</dbReference>
<dbReference type="GO" id="GO:0003887">
    <property type="term" value="F:DNA-directed DNA polymerase activity"/>
    <property type="evidence" value="ECO:0007669"/>
    <property type="project" value="UniProtKB-KW"/>
</dbReference>
<dbReference type="InterPro" id="IPR012310">
    <property type="entry name" value="DNA_ligase_ATP-dep_cent"/>
</dbReference>
<evidence type="ECO:0000256" key="14">
    <source>
        <dbReference type="ARBA" id="ARBA00023125"/>
    </source>
</evidence>
<evidence type="ECO:0000256" key="12">
    <source>
        <dbReference type="ARBA" id="ARBA00022840"/>
    </source>
</evidence>
<gene>
    <name evidence="22" type="primary">ligD</name>
    <name evidence="22" type="ORF">GS660_17090</name>
</gene>
<dbReference type="GO" id="GO:0006310">
    <property type="term" value="P:DNA recombination"/>
    <property type="evidence" value="ECO:0007669"/>
    <property type="project" value="UniProtKB-KW"/>
</dbReference>
<evidence type="ECO:0000256" key="2">
    <source>
        <dbReference type="ARBA" id="ARBA00012727"/>
    </source>
</evidence>
<evidence type="ECO:0000256" key="17">
    <source>
        <dbReference type="ARBA" id="ARBA00023211"/>
    </source>
</evidence>
<dbReference type="InterPro" id="IPR014146">
    <property type="entry name" value="LigD_ligase_dom"/>
</dbReference>
<sequence length="810" mass="88205">MGLLDTYHGKRDFAQTPEPADAGQSSATALRYSMQKHDATRLHWDLRLEWQGVLLSWAVTRGPSADPADKRLAVRTEDHPLSYLTFEGVIPKGNYGAGTVMLWDVGHWQPFHDVADGLAEGHLHFALHGRRNTGNWSLVRMKGKRAGDKGRENWLMVKDRDAAAIESQLVERHLTSVATGRDLPGITKDGPAIPFGPARKAAMPRFRAPQLATAVKGLPEGEAWLHEVKHDGYRAQIAIGRGGVRIYTRSGLDWSDRFAPLLPPMAELPAETALIDGEIVAGAGLQGFATLQAAIKEGGPFVFYAFDLLHLNGTDLAPLPQAERRAALEGLLEDVPARGLVQLSPAIEGDAAPVLEAICAAGGEGIISKLANAPWRGGRSSAWLKVKCSRRAEFVICGWQPSDKRGRAFSSLLLATREGGGLVYRGKVGTGFDDAAQQDIAELLAALARARSPLEKAPAETRGAKWVAPKLVAEVVYAEITPEGRLRHARFIALREDKPAKEVQMETEMPSGDRTLVRGIGISSPDRVIFPKPKTTKLDLARYYDAMADRILPTLADRPASLLRLPSGLEGERFFQKHAGKGFPKAIRSLPIEEKDGGTEEYIYLSDAEGLVGAAQMGTVEFHPWGARRDRLDRPERLVFDLDPDEGLGFAAVRRGAFDLRDKLEDLGLGSWPMVSGGKGVHVIVPLRRTAGWDTVKLFAQLFATLLATGQPDRYTATMAKAARKGRIFIDWLRNERGATAIAPFSVRARPGAPVAVPVSWDELAKLRRADGFGMKAAQDRSWSDLTLPADATLGEPVLARLEALRGKQG</sequence>
<evidence type="ECO:0000259" key="21">
    <source>
        <dbReference type="PROSITE" id="PS50160"/>
    </source>
</evidence>
<dbReference type="GO" id="GO:0006281">
    <property type="term" value="P:DNA repair"/>
    <property type="evidence" value="ECO:0007669"/>
    <property type="project" value="UniProtKB-KW"/>
</dbReference>
<evidence type="ECO:0000256" key="19">
    <source>
        <dbReference type="ARBA" id="ARBA00029943"/>
    </source>
</evidence>
<dbReference type="InterPro" id="IPR012309">
    <property type="entry name" value="DNA_ligase_ATP-dep_C"/>
</dbReference>
<keyword evidence="16" id="KW-0234">DNA repair</keyword>
<evidence type="ECO:0000256" key="18">
    <source>
        <dbReference type="ARBA" id="ARBA00023268"/>
    </source>
</evidence>
<dbReference type="OrthoDB" id="9802472at2"/>
<keyword evidence="12" id="KW-0067">ATP-binding</keyword>
<dbReference type="SUPFAM" id="SSF56091">
    <property type="entry name" value="DNA ligase/mRNA capping enzyme, catalytic domain"/>
    <property type="match status" value="1"/>
</dbReference>
<evidence type="ECO:0000256" key="5">
    <source>
        <dbReference type="ARBA" id="ARBA00022695"/>
    </source>
</evidence>
<dbReference type="GO" id="GO:0003910">
    <property type="term" value="F:DNA ligase (ATP) activity"/>
    <property type="evidence" value="ECO:0007669"/>
    <property type="project" value="UniProtKB-EC"/>
</dbReference>
<dbReference type="GO" id="GO:0046872">
    <property type="term" value="F:metal ion binding"/>
    <property type="evidence" value="ECO:0007669"/>
    <property type="project" value="UniProtKB-KW"/>
</dbReference>
<evidence type="ECO:0000256" key="3">
    <source>
        <dbReference type="ARBA" id="ARBA00022598"/>
    </source>
</evidence>
<dbReference type="Pfam" id="PF04679">
    <property type="entry name" value="DNA_ligase_A_C"/>
    <property type="match status" value="1"/>
</dbReference>
<dbReference type="NCBIfam" id="TIGR02778">
    <property type="entry name" value="ligD_pol"/>
    <property type="match status" value="1"/>
</dbReference>
<comment type="catalytic activity">
    <reaction evidence="20">
        <text>ATP + (deoxyribonucleotide)n-3'-hydroxyl + 5'-phospho-(deoxyribonucleotide)m = (deoxyribonucleotide)n+m + AMP + diphosphate.</text>
        <dbReference type="EC" id="6.5.1.1"/>
    </reaction>
</comment>
<feature type="domain" description="ATP-dependent DNA ligase family profile" evidence="21">
    <location>
        <begin position="303"/>
        <end position="387"/>
    </location>
</feature>
<evidence type="ECO:0000256" key="16">
    <source>
        <dbReference type="ARBA" id="ARBA00023204"/>
    </source>
</evidence>
<dbReference type="CDD" id="cd07906">
    <property type="entry name" value="Adenylation_DNA_ligase_LigD_LigC"/>
    <property type="match status" value="1"/>
</dbReference>
<keyword evidence="5" id="KW-0548">Nucleotidyltransferase</keyword>
<dbReference type="AlphaFoldDB" id="A0A6L8VM03"/>
<dbReference type="InterPro" id="IPR014143">
    <property type="entry name" value="NHEJ_ligase_prk"/>
</dbReference>
<dbReference type="NCBIfam" id="TIGR02777">
    <property type="entry name" value="LigD_PE_dom"/>
    <property type="match status" value="1"/>
</dbReference>
<keyword evidence="13" id="KW-0239">DNA-directed DNA polymerase</keyword>
<dbReference type="Gene3D" id="3.30.470.30">
    <property type="entry name" value="DNA ligase/mRNA capping enzyme"/>
    <property type="match status" value="1"/>
</dbReference>
<keyword evidence="14" id="KW-0238">DNA-binding</keyword>
<dbReference type="Pfam" id="PF13298">
    <property type="entry name" value="LigD_N"/>
    <property type="match status" value="1"/>
</dbReference>
<dbReference type="GO" id="GO:0004527">
    <property type="term" value="F:exonuclease activity"/>
    <property type="evidence" value="ECO:0007669"/>
    <property type="project" value="UniProtKB-KW"/>
</dbReference>
<protein>
    <recommendedName>
        <fullName evidence="2">DNA ligase (ATP)</fullName>
        <ecNumber evidence="2">6.5.1.1</ecNumber>
    </recommendedName>
    <alternativeName>
        <fullName evidence="19">NHEJ DNA polymerase</fullName>
    </alternativeName>
</protein>